<evidence type="ECO:0000256" key="1">
    <source>
        <dbReference type="SAM" id="SignalP"/>
    </source>
</evidence>
<feature type="chain" id="PRO_5012458479" evidence="1">
    <location>
        <begin position="25"/>
        <end position="49"/>
    </location>
</feature>
<dbReference type="Gramene" id="OMO82935">
    <property type="protein sequence ID" value="OMO82935"/>
    <property type="gene ID" value="CCACVL1_11667"/>
</dbReference>
<dbReference type="AlphaFoldDB" id="A0A1R3IK31"/>
<keyword evidence="3" id="KW-1185">Reference proteome</keyword>
<sequence length="49" mass="5683">MVFLPPLNLIKLVALICNWMPLLHEYSSNDEVGGIHVDLIWFGVFRQDK</sequence>
<evidence type="ECO:0000313" key="3">
    <source>
        <dbReference type="Proteomes" id="UP000188268"/>
    </source>
</evidence>
<gene>
    <name evidence="2" type="ORF">CCACVL1_11667</name>
</gene>
<dbReference type="Proteomes" id="UP000188268">
    <property type="component" value="Unassembled WGS sequence"/>
</dbReference>
<proteinExistence type="predicted"/>
<protein>
    <submittedName>
        <fullName evidence="2">Uncharacterized protein</fullName>
    </submittedName>
</protein>
<keyword evidence="1" id="KW-0732">Signal</keyword>
<reference evidence="2 3" key="1">
    <citation type="submission" date="2013-09" db="EMBL/GenBank/DDBJ databases">
        <title>Corchorus capsularis genome sequencing.</title>
        <authorList>
            <person name="Alam M."/>
            <person name="Haque M.S."/>
            <person name="Islam M.S."/>
            <person name="Emdad E.M."/>
            <person name="Islam M.M."/>
            <person name="Ahmed B."/>
            <person name="Halim A."/>
            <person name="Hossen Q.M.M."/>
            <person name="Hossain M.Z."/>
            <person name="Ahmed R."/>
            <person name="Khan M.M."/>
            <person name="Islam R."/>
            <person name="Rashid M.M."/>
            <person name="Khan S.A."/>
            <person name="Rahman M.S."/>
            <person name="Alam M."/>
        </authorList>
    </citation>
    <scope>NUCLEOTIDE SEQUENCE [LARGE SCALE GENOMIC DNA]</scope>
    <source>
        <strain evidence="3">cv. CVL-1</strain>
        <tissue evidence="2">Whole seedling</tissue>
    </source>
</reference>
<dbReference type="EMBL" id="AWWV01009939">
    <property type="protein sequence ID" value="OMO82935.1"/>
    <property type="molecule type" value="Genomic_DNA"/>
</dbReference>
<accession>A0A1R3IK31</accession>
<organism evidence="2 3">
    <name type="scientific">Corchorus capsularis</name>
    <name type="common">Jute</name>
    <dbReference type="NCBI Taxonomy" id="210143"/>
    <lineage>
        <taxon>Eukaryota</taxon>
        <taxon>Viridiplantae</taxon>
        <taxon>Streptophyta</taxon>
        <taxon>Embryophyta</taxon>
        <taxon>Tracheophyta</taxon>
        <taxon>Spermatophyta</taxon>
        <taxon>Magnoliopsida</taxon>
        <taxon>eudicotyledons</taxon>
        <taxon>Gunneridae</taxon>
        <taxon>Pentapetalae</taxon>
        <taxon>rosids</taxon>
        <taxon>malvids</taxon>
        <taxon>Malvales</taxon>
        <taxon>Malvaceae</taxon>
        <taxon>Grewioideae</taxon>
        <taxon>Apeibeae</taxon>
        <taxon>Corchorus</taxon>
    </lineage>
</organism>
<evidence type="ECO:0000313" key="2">
    <source>
        <dbReference type="EMBL" id="OMO82935.1"/>
    </source>
</evidence>
<feature type="signal peptide" evidence="1">
    <location>
        <begin position="1"/>
        <end position="24"/>
    </location>
</feature>
<comment type="caution">
    <text evidence="2">The sequence shown here is derived from an EMBL/GenBank/DDBJ whole genome shotgun (WGS) entry which is preliminary data.</text>
</comment>
<name>A0A1R3IK31_COCAP</name>